<reference evidence="3" key="1">
    <citation type="journal article" date="2019" name="Int. J. Syst. Evol. Microbiol.">
        <title>The Global Catalogue of Microorganisms (GCM) 10K type strain sequencing project: providing services to taxonomists for standard genome sequencing and annotation.</title>
        <authorList>
            <consortium name="The Broad Institute Genomics Platform"/>
            <consortium name="The Broad Institute Genome Sequencing Center for Infectious Disease"/>
            <person name="Wu L."/>
            <person name="Ma J."/>
        </authorList>
    </citation>
    <scope>NUCLEOTIDE SEQUENCE [LARGE SCALE GENOMIC DNA]</scope>
    <source>
        <strain evidence="3">JCM 4737</strain>
    </source>
</reference>
<feature type="domain" description="NACHT" evidence="1">
    <location>
        <begin position="257"/>
        <end position="413"/>
    </location>
</feature>
<dbReference type="PANTHER" id="PTHR46844">
    <property type="entry name" value="SLR5058 PROTEIN"/>
    <property type="match status" value="1"/>
</dbReference>
<dbReference type="InterPro" id="IPR027417">
    <property type="entry name" value="P-loop_NTPase"/>
</dbReference>
<dbReference type="PANTHER" id="PTHR46844:SF1">
    <property type="entry name" value="SLR5058 PROTEIN"/>
    <property type="match status" value="1"/>
</dbReference>
<accession>A0ABQ3E9Z3</accession>
<dbReference type="EMBL" id="BMVO01000040">
    <property type="protein sequence ID" value="GHB31361.1"/>
    <property type="molecule type" value="Genomic_DNA"/>
</dbReference>
<evidence type="ECO:0000313" key="3">
    <source>
        <dbReference type="Proteomes" id="UP000599437"/>
    </source>
</evidence>
<name>A0ABQ3E9Z3_9ACTN</name>
<gene>
    <name evidence="2" type="ORF">GCM10010346_63440</name>
</gene>
<proteinExistence type="predicted"/>
<evidence type="ECO:0000313" key="2">
    <source>
        <dbReference type="EMBL" id="GHB31361.1"/>
    </source>
</evidence>
<keyword evidence="3" id="KW-1185">Reference proteome</keyword>
<dbReference type="Pfam" id="PF05729">
    <property type="entry name" value="NACHT"/>
    <property type="match status" value="1"/>
</dbReference>
<dbReference type="Proteomes" id="UP000599437">
    <property type="component" value="Unassembled WGS sequence"/>
</dbReference>
<sequence length="965" mass="107793">MVGSVVGRMAAAFVTRSSAPVTGNTPTPFWSEESDERGALVLQDETGEAIALLTQDQVAQVSQFLEQPEAVALSQFLFIARLGLRSRRELSDLTEEYEETFTARAEEFCDEHGYNWANLASSLWQLVISYTESVFPLDDSVTGVLSTADLEKVTAYVGTAPQMSGGEAPPNAAFRDIVEILGSSTRTKRAREVLADIRAASERRYAELSLAHTFSHAAETARFDHEVLYVQRNLRKRNSVEFCDDSFLVSPLNRPRCVVLGNPGVGKSTMTQNLVHQLSRSGSGSAYAPLVVSCKDVTSTDGAVYILSAITRSLRDNLQLEVTEEEAGDLATLGRSFVIFDGIDEIVDVGRRTTFVRTVEAFANRYPLIPVLVTARRVGYNKAPFKAKDFVIYELDDFSVEQVGQYTEKWFAATERSEQDRQAFLRETENVPDVRTNPLMLSLLCALYRARGYIPRNRRTVYEACADLLFQRWDAMRHIEQPMDHRQYGTRLMQELALFFYKSPTAQAGVQEGQLRKLIATFFTDTASVDEVNARSRAQDFLDFCADRAWLLSYQGTDSVDHRLFGFTHRTFMEYFAAEALVRRARKLDEVVDEMVLAHEKDTSSVLADVIFQCADDKYDGGARDIVSDLMARSKSSGRQASERYLSLSLRVMNAAPLPPQTTDVVFDALLTAWRNGLVEEDHDTALAVFELSRDPRNRFIAKLHEQPLSALAALARWARYYWRGEALMFDPQWDQQMYDVASGVTGLPHNDPPSIAYLLRNSLVEFEQLGNTREWVLGFQAFGETVPGPVLLDLEELLTQAGGDDDTGKLTASFGARTRSVRPRVSGAFLQKVFARSAEDTAAPAPGRIAEVVKNGDLRDALIWACCALFECTGPTLHPFHKRVDFVYGQEWFDRVSATRTNGPGRRILSGAEPFSLQELRRAQGTGTVPGWFADWCAGRTSLLTEVTQQPQSSARSRGLTEPR</sequence>
<dbReference type="Gene3D" id="3.40.50.300">
    <property type="entry name" value="P-loop containing nucleotide triphosphate hydrolases"/>
    <property type="match status" value="1"/>
</dbReference>
<dbReference type="InterPro" id="IPR007111">
    <property type="entry name" value="NACHT_NTPase"/>
</dbReference>
<dbReference type="SUPFAM" id="SSF52540">
    <property type="entry name" value="P-loop containing nucleoside triphosphate hydrolases"/>
    <property type="match status" value="1"/>
</dbReference>
<comment type="caution">
    <text evidence="2">The sequence shown here is derived from an EMBL/GenBank/DDBJ whole genome shotgun (WGS) entry which is preliminary data.</text>
</comment>
<protein>
    <recommendedName>
        <fullName evidence="1">NACHT domain-containing protein</fullName>
    </recommendedName>
</protein>
<evidence type="ECO:0000259" key="1">
    <source>
        <dbReference type="Pfam" id="PF05729"/>
    </source>
</evidence>
<organism evidence="2 3">
    <name type="scientific">Streptomyces chryseus</name>
    <dbReference type="NCBI Taxonomy" id="68186"/>
    <lineage>
        <taxon>Bacteria</taxon>
        <taxon>Bacillati</taxon>
        <taxon>Actinomycetota</taxon>
        <taxon>Actinomycetes</taxon>
        <taxon>Kitasatosporales</taxon>
        <taxon>Streptomycetaceae</taxon>
        <taxon>Streptomyces</taxon>
    </lineage>
</organism>